<dbReference type="OrthoDB" id="7933078at2759"/>
<keyword evidence="7" id="KW-1185">Reference proteome</keyword>
<keyword evidence="4 5" id="KW-0472">Membrane</keyword>
<protein>
    <submittedName>
        <fullName evidence="6">Uncharacterized protein</fullName>
    </submittedName>
</protein>
<name>A0A8J2P418_9HEXA</name>
<evidence type="ECO:0000313" key="7">
    <source>
        <dbReference type="Proteomes" id="UP000708208"/>
    </source>
</evidence>
<sequence length="155" mass="16781">MIVIYNVVIVLCKNARRKFPVNIYLLLAGNLSEGILFGIVSSYFGTFSILLGAGIALLVCFIIVAFRLQTRFDFDGLGTSLFQGLAVLVLFALAGTFLNGIFPIVHVCFACLGTLLYLCRFVDAIQSIVSCTHKIPVSPDDYVLASLVIFSAAGF</sequence>
<reference evidence="6" key="1">
    <citation type="submission" date="2021-06" db="EMBL/GenBank/DDBJ databases">
        <authorList>
            <person name="Hodson N. C."/>
            <person name="Mongue J. A."/>
            <person name="Jaron S. K."/>
        </authorList>
    </citation>
    <scope>NUCLEOTIDE SEQUENCE</scope>
</reference>
<gene>
    <name evidence="6" type="ORF">AFUS01_LOCUS18908</name>
</gene>
<dbReference type="PANTHER" id="PTHR23291:SF47">
    <property type="entry name" value="TRANSMEMBRANE BAX INHIBITOR MOTIF CONTAINING 7"/>
    <property type="match status" value="1"/>
</dbReference>
<dbReference type="InterPro" id="IPR006214">
    <property type="entry name" value="Bax_inhibitor_1-related"/>
</dbReference>
<feature type="transmembrane region" description="Helical" evidence="5">
    <location>
        <begin position="47"/>
        <end position="68"/>
    </location>
</feature>
<evidence type="ECO:0000313" key="6">
    <source>
        <dbReference type="EMBL" id="CAG7730249.1"/>
    </source>
</evidence>
<accession>A0A8J2P418</accession>
<evidence type="ECO:0000256" key="2">
    <source>
        <dbReference type="ARBA" id="ARBA00022692"/>
    </source>
</evidence>
<evidence type="ECO:0000256" key="3">
    <source>
        <dbReference type="ARBA" id="ARBA00022989"/>
    </source>
</evidence>
<keyword evidence="2 5" id="KW-0812">Transmembrane</keyword>
<dbReference type="PANTHER" id="PTHR23291">
    <property type="entry name" value="BAX INHIBITOR-RELATED"/>
    <property type="match status" value="1"/>
</dbReference>
<feature type="transmembrane region" description="Helical" evidence="5">
    <location>
        <begin position="104"/>
        <end position="122"/>
    </location>
</feature>
<feature type="transmembrane region" description="Helical" evidence="5">
    <location>
        <begin position="21"/>
        <end position="41"/>
    </location>
</feature>
<comment type="similarity">
    <text evidence="5">Belongs to the BI1 family.</text>
</comment>
<dbReference type="Proteomes" id="UP000708208">
    <property type="component" value="Unassembled WGS sequence"/>
</dbReference>
<evidence type="ECO:0000256" key="4">
    <source>
        <dbReference type="ARBA" id="ARBA00023136"/>
    </source>
</evidence>
<keyword evidence="3 5" id="KW-1133">Transmembrane helix</keyword>
<comment type="caution">
    <text evidence="5">Lacks conserved residue(s) required for the propagation of feature annotation.</text>
</comment>
<comment type="caution">
    <text evidence="6">The sequence shown here is derived from an EMBL/GenBank/DDBJ whole genome shotgun (WGS) entry which is preliminary data.</text>
</comment>
<dbReference type="AlphaFoldDB" id="A0A8J2P418"/>
<organism evidence="6 7">
    <name type="scientific">Allacma fusca</name>
    <dbReference type="NCBI Taxonomy" id="39272"/>
    <lineage>
        <taxon>Eukaryota</taxon>
        <taxon>Metazoa</taxon>
        <taxon>Ecdysozoa</taxon>
        <taxon>Arthropoda</taxon>
        <taxon>Hexapoda</taxon>
        <taxon>Collembola</taxon>
        <taxon>Symphypleona</taxon>
        <taxon>Sminthuridae</taxon>
        <taxon>Allacma</taxon>
    </lineage>
</organism>
<feature type="transmembrane region" description="Helical" evidence="5">
    <location>
        <begin position="80"/>
        <end position="98"/>
    </location>
</feature>
<evidence type="ECO:0000256" key="5">
    <source>
        <dbReference type="RuleBase" id="RU004379"/>
    </source>
</evidence>
<dbReference type="GO" id="GO:0016020">
    <property type="term" value="C:membrane"/>
    <property type="evidence" value="ECO:0007669"/>
    <property type="project" value="UniProtKB-SubCell"/>
</dbReference>
<proteinExistence type="inferred from homology"/>
<evidence type="ECO:0000256" key="1">
    <source>
        <dbReference type="ARBA" id="ARBA00004141"/>
    </source>
</evidence>
<comment type="subcellular location">
    <subcellularLocation>
        <location evidence="1">Membrane</location>
        <topology evidence="1">Multi-pass membrane protein</topology>
    </subcellularLocation>
</comment>
<dbReference type="EMBL" id="CAJVCH010191367">
    <property type="protein sequence ID" value="CAG7730249.1"/>
    <property type="molecule type" value="Genomic_DNA"/>
</dbReference>